<keyword evidence="2" id="KW-1185">Reference proteome</keyword>
<protein>
    <submittedName>
        <fullName evidence="1">Uncharacterized protein</fullName>
    </submittedName>
</protein>
<proteinExistence type="predicted"/>
<dbReference type="RefSeq" id="WP_069918516.1">
    <property type="nucleotide sequence ID" value="NZ_MEHK01000001.1"/>
</dbReference>
<sequence length="76" mass="8115">MKRHARALVAGILGALIVFGGFAIEWNVSADPCNGTVMREGDRCVDLTSGGSYDPDDPALLQPIKHAVRANRGQHT</sequence>
<reference evidence="1 2" key="1">
    <citation type="submission" date="2016-08" db="EMBL/GenBank/DDBJ databases">
        <title>The complete genome of Streptomyces subrutilus 10-1-1.</title>
        <authorList>
            <person name="Chen X."/>
        </authorList>
    </citation>
    <scope>NUCLEOTIDE SEQUENCE [LARGE SCALE GENOMIC DNA]</scope>
    <source>
        <strain evidence="1 2">10-1-1</strain>
    </source>
</reference>
<comment type="caution">
    <text evidence="1">The sequence shown here is derived from an EMBL/GenBank/DDBJ whole genome shotgun (WGS) entry which is preliminary data.</text>
</comment>
<dbReference type="AlphaFoldDB" id="A0A1E5PLY1"/>
<dbReference type="STRING" id="36818.BGK67_02495"/>
<dbReference type="Proteomes" id="UP000095705">
    <property type="component" value="Unassembled WGS sequence"/>
</dbReference>
<evidence type="ECO:0000313" key="2">
    <source>
        <dbReference type="Proteomes" id="UP000095705"/>
    </source>
</evidence>
<organism evidence="1 2">
    <name type="scientific">Streptomyces subrutilus</name>
    <dbReference type="NCBI Taxonomy" id="36818"/>
    <lineage>
        <taxon>Bacteria</taxon>
        <taxon>Bacillati</taxon>
        <taxon>Actinomycetota</taxon>
        <taxon>Actinomycetes</taxon>
        <taxon>Kitasatosporales</taxon>
        <taxon>Streptomycetaceae</taxon>
        <taxon>Streptomyces</taxon>
    </lineage>
</organism>
<dbReference type="EMBL" id="MEHK01000001">
    <property type="protein sequence ID" value="OEJ30372.1"/>
    <property type="molecule type" value="Genomic_DNA"/>
</dbReference>
<accession>A0A1E5PLY1</accession>
<name>A0A1E5PLY1_9ACTN</name>
<gene>
    <name evidence="1" type="ORF">BGK67_02495</name>
</gene>
<evidence type="ECO:0000313" key="1">
    <source>
        <dbReference type="EMBL" id="OEJ30372.1"/>
    </source>
</evidence>